<keyword evidence="2" id="KW-1185">Reference proteome</keyword>
<evidence type="ECO:0000313" key="2">
    <source>
        <dbReference type="Proteomes" id="UP000246099"/>
    </source>
</evidence>
<accession>A0ABM6WBJ2</accession>
<dbReference type="RefSeq" id="WP_119077593.1">
    <property type="nucleotide sequence ID" value="NZ_CP029600.1"/>
</dbReference>
<proteinExistence type="predicted"/>
<name>A0ABM6WBJ2_9BACT</name>
<dbReference type="EMBL" id="CP029600">
    <property type="protein sequence ID" value="AWO01380.1"/>
    <property type="molecule type" value="Genomic_DNA"/>
</dbReference>
<sequence>MKRKFYKVIVFCSNPITGFFRFKDIFQLYPLESKNAPKSDKVKQYPFILEFWIDHKPDAPIPDDLSEIEDYVRQSTEVINAQKELLSLLSALTNYRFYYPTPDIKWFIALPDDIPPEEYNKSKCEPGLQAYWYPEIRQENSIVSFSPQQHNEIKRIKQPDYYIDLDLSGSNEVIFPEHIDTALHNYYLLNALSRKTINSASTLISNGLDLRLSMKSISYVSFISSIETMVSYEYKDVKPVNCESCGNSNYSVMKKFREYILKYAIDNEATKKKITEIYGLRSKIAHTGLLLLGDNEIDWSNDQVKNEQWQLHIEVMQLSRICLINWLLIEPK</sequence>
<evidence type="ECO:0000313" key="1">
    <source>
        <dbReference type="EMBL" id="AWO01380.1"/>
    </source>
</evidence>
<evidence type="ECO:0008006" key="3">
    <source>
        <dbReference type="Google" id="ProtNLM"/>
    </source>
</evidence>
<protein>
    <recommendedName>
        <fullName evidence="3">Apea-like HEPN domain-containing protein</fullName>
    </recommendedName>
</protein>
<organism evidence="1 2">
    <name type="scientific">Chitinophaga alhagiae</name>
    <dbReference type="NCBI Taxonomy" id="2203219"/>
    <lineage>
        <taxon>Bacteria</taxon>
        <taxon>Pseudomonadati</taxon>
        <taxon>Bacteroidota</taxon>
        <taxon>Chitinophagia</taxon>
        <taxon>Chitinophagales</taxon>
        <taxon>Chitinophagaceae</taxon>
        <taxon>Chitinophaga</taxon>
    </lineage>
</organism>
<reference evidence="1 2" key="1">
    <citation type="submission" date="2018-05" db="EMBL/GenBank/DDBJ databases">
        <title>Chitinophaga sp. nov., isolated from rhizosphere soil of Alhagi.</title>
        <authorList>
            <person name="Liu Y."/>
        </authorList>
    </citation>
    <scope>NUCLEOTIDE SEQUENCE [LARGE SCALE GENOMIC DNA]</scope>
    <source>
        <strain evidence="1 2">T22</strain>
    </source>
</reference>
<dbReference type="Proteomes" id="UP000246099">
    <property type="component" value="Chromosome"/>
</dbReference>
<gene>
    <name evidence="1" type="ORF">DLD77_06580</name>
</gene>